<reference evidence="10 11" key="1">
    <citation type="journal article" date="2020" name="Cell Host Microbe">
        <title>Functional and Genomic Variation between Human-Derived Isolates of Lachnospiraceae Reveals Inter- and Intra-Species Diversity.</title>
        <authorList>
            <person name="Sorbara M.T."/>
            <person name="Littmann E.R."/>
            <person name="Fontana E."/>
            <person name="Moody T.U."/>
            <person name="Kohout C.E."/>
            <person name="Gjonbalaj M."/>
            <person name="Eaton V."/>
            <person name="Seok R."/>
            <person name="Leiner I.M."/>
            <person name="Pamer E.G."/>
        </authorList>
    </citation>
    <scope>NUCLEOTIDE SEQUENCE [LARGE SCALE GENOMIC DNA]</scope>
    <source>
        <strain evidence="10 11">MSK.17.74</strain>
    </source>
</reference>
<evidence type="ECO:0000259" key="9">
    <source>
        <dbReference type="Pfam" id="PF01061"/>
    </source>
</evidence>
<feature type="transmembrane region" description="Helical" evidence="8">
    <location>
        <begin position="181"/>
        <end position="198"/>
    </location>
</feature>
<feature type="transmembrane region" description="Helical" evidence="8">
    <location>
        <begin position="241"/>
        <end position="260"/>
    </location>
</feature>
<feature type="transmembrane region" description="Helical" evidence="8">
    <location>
        <begin position="106"/>
        <end position="138"/>
    </location>
</feature>
<evidence type="ECO:0000256" key="7">
    <source>
        <dbReference type="ARBA" id="ARBA00023136"/>
    </source>
</evidence>
<evidence type="ECO:0000313" key="10">
    <source>
        <dbReference type="EMBL" id="NSG85255.1"/>
    </source>
</evidence>
<accession>A0ABX2H7F1</accession>
<evidence type="ECO:0000313" key="11">
    <source>
        <dbReference type="Proteomes" id="UP001644719"/>
    </source>
</evidence>
<feature type="domain" description="ABC-2 type transporter transmembrane" evidence="9">
    <location>
        <begin position="20"/>
        <end position="229"/>
    </location>
</feature>
<proteinExistence type="inferred from homology"/>
<keyword evidence="7 8" id="KW-0472">Membrane</keyword>
<evidence type="ECO:0000256" key="5">
    <source>
        <dbReference type="ARBA" id="ARBA00022692"/>
    </source>
</evidence>
<keyword evidence="4" id="KW-1003">Cell membrane</keyword>
<evidence type="ECO:0000256" key="2">
    <source>
        <dbReference type="ARBA" id="ARBA00007783"/>
    </source>
</evidence>
<feature type="transmembrane region" description="Helical" evidence="8">
    <location>
        <begin position="150"/>
        <end position="175"/>
    </location>
</feature>
<name>A0ABX2H7F1_9FIRM</name>
<keyword evidence="5 8" id="KW-0812">Transmembrane</keyword>
<sequence length="271" mass="31525">MLKSIFSLPADLYKNRRLVMKLAKNDFKTRYAGSYFGTFWAFVQPVVTILVYWFVFSVGFRSNTDELGVPFVLYLVAGIVPWFFFSDALSGGTNSLLEYNYLVKKVVFNISVLPVVKIISALFVHGFFVLLAIILYICNGRFPDWYYLQILYYSACVFFLVLGLCYATSAIAVLFRDLNQIIGIGLQVGVWLTPIMWVSESMIGTNSLLYKILQLNPVFYIVSGYRDAFIIKRWFFERPVWTLYFWVFAICCFLFGNWIFKRLRVHFADVL</sequence>
<comment type="subcellular location">
    <subcellularLocation>
        <location evidence="1">Cell membrane</location>
        <topology evidence="1">Multi-pass membrane protein</topology>
    </subcellularLocation>
</comment>
<evidence type="ECO:0000256" key="8">
    <source>
        <dbReference type="SAM" id="Phobius"/>
    </source>
</evidence>
<evidence type="ECO:0000256" key="3">
    <source>
        <dbReference type="ARBA" id="ARBA00022448"/>
    </source>
</evidence>
<dbReference type="EMBL" id="JAAITS010000016">
    <property type="protein sequence ID" value="NSG85255.1"/>
    <property type="molecule type" value="Genomic_DNA"/>
</dbReference>
<protein>
    <submittedName>
        <fullName evidence="10">ABC transporter permease</fullName>
    </submittedName>
</protein>
<feature type="transmembrane region" description="Helical" evidence="8">
    <location>
        <begin position="67"/>
        <end position="86"/>
    </location>
</feature>
<evidence type="ECO:0000256" key="4">
    <source>
        <dbReference type="ARBA" id="ARBA00022475"/>
    </source>
</evidence>
<feature type="transmembrane region" description="Helical" evidence="8">
    <location>
        <begin position="218"/>
        <end position="235"/>
    </location>
</feature>
<evidence type="ECO:0000256" key="1">
    <source>
        <dbReference type="ARBA" id="ARBA00004651"/>
    </source>
</evidence>
<organism evidence="10 11">
    <name type="scientific">Blautia faecis</name>
    <dbReference type="NCBI Taxonomy" id="871665"/>
    <lineage>
        <taxon>Bacteria</taxon>
        <taxon>Bacillati</taxon>
        <taxon>Bacillota</taxon>
        <taxon>Clostridia</taxon>
        <taxon>Lachnospirales</taxon>
        <taxon>Lachnospiraceae</taxon>
        <taxon>Blautia</taxon>
    </lineage>
</organism>
<evidence type="ECO:0000256" key="6">
    <source>
        <dbReference type="ARBA" id="ARBA00022989"/>
    </source>
</evidence>
<dbReference type="InterPro" id="IPR013525">
    <property type="entry name" value="ABC2_TM"/>
</dbReference>
<dbReference type="PANTHER" id="PTHR30413">
    <property type="entry name" value="INNER MEMBRANE TRANSPORT PERMEASE"/>
    <property type="match status" value="1"/>
</dbReference>
<dbReference type="Proteomes" id="UP001644719">
    <property type="component" value="Unassembled WGS sequence"/>
</dbReference>
<dbReference type="PANTHER" id="PTHR30413:SF10">
    <property type="entry name" value="CAPSULE POLYSACCHARIDE EXPORT INNER-MEMBRANE PROTEIN CTRC"/>
    <property type="match status" value="1"/>
</dbReference>
<keyword evidence="11" id="KW-1185">Reference proteome</keyword>
<keyword evidence="6 8" id="KW-1133">Transmembrane helix</keyword>
<dbReference type="RefSeq" id="WP_148461729.1">
    <property type="nucleotide sequence ID" value="NZ_JAAINN010000009.1"/>
</dbReference>
<keyword evidence="3" id="KW-0813">Transport</keyword>
<feature type="transmembrane region" description="Helical" evidence="8">
    <location>
        <begin position="35"/>
        <end position="55"/>
    </location>
</feature>
<dbReference type="Pfam" id="PF01061">
    <property type="entry name" value="ABC2_membrane"/>
    <property type="match status" value="1"/>
</dbReference>
<comment type="caution">
    <text evidence="10">The sequence shown here is derived from an EMBL/GenBank/DDBJ whole genome shotgun (WGS) entry which is preliminary data.</text>
</comment>
<gene>
    <name evidence="10" type="ORF">G5B17_07380</name>
</gene>
<comment type="similarity">
    <text evidence="2">Belongs to the ABC-2 integral membrane protein family.</text>
</comment>